<keyword evidence="4" id="KW-1185">Reference proteome</keyword>
<evidence type="ECO:0000313" key="4">
    <source>
        <dbReference type="Proteomes" id="UP000188947"/>
    </source>
</evidence>
<dbReference type="STRING" id="238.BBD35_15885"/>
<dbReference type="SMART" id="SM00746">
    <property type="entry name" value="TRASH"/>
    <property type="match status" value="1"/>
</dbReference>
<dbReference type="EMBL" id="MPOG01000007">
    <property type="protein sequence ID" value="OOH96857.1"/>
    <property type="molecule type" value="Genomic_DNA"/>
</dbReference>
<evidence type="ECO:0000259" key="2">
    <source>
        <dbReference type="SMART" id="SM00746"/>
    </source>
</evidence>
<protein>
    <submittedName>
        <fullName evidence="3">ATPase P</fullName>
    </submittedName>
</protein>
<dbReference type="eggNOG" id="COG3350">
    <property type="taxonomic scope" value="Bacteria"/>
</dbReference>
<dbReference type="InterPro" id="IPR011017">
    <property type="entry name" value="TRASH_dom"/>
</dbReference>
<dbReference type="Gene3D" id="1.10.620.20">
    <property type="entry name" value="Ribonucleotide Reductase, subunit A"/>
    <property type="match status" value="1"/>
</dbReference>
<dbReference type="Pfam" id="PF04945">
    <property type="entry name" value="YHS"/>
    <property type="match status" value="1"/>
</dbReference>
<accession>A0A1V3U2I0</accession>
<reference evidence="3 4" key="1">
    <citation type="submission" date="2016-11" db="EMBL/GenBank/DDBJ databases">
        <title>Genome sequence and comparative genomic analysis of clinical strain Elizabethkingia meningoseptica 61421 PRCM.</title>
        <authorList>
            <person name="Wang M."/>
            <person name="Hu S."/>
            <person name="Cao L."/>
            <person name="Jiang T."/>
            <person name="Zhou Y."/>
            <person name="Ming D."/>
        </authorList>
    </citation>
    <scope>NUCLEOTIDE SEQUENCE [LARGE SCALE GENOMIC DNA]</scope>
    <source>
        <strain evidence="3 4">61421 PRCM</strain>
    </source>
</reference>
<dbReference type="Proteomes" id="UP000188947">
    <property type="component" value="Unassembled WGS sequence"/>
</dbReference>
<dbReference type="GeneID" id="48545379"/>
<comment type="caution">
    <text evidence="3">The sequence shown here is derived from an EMBL/GenBank/DDBJ whole genome shotgun (WGS) entry which is preliminary data.</text>
</comment>
<dbReference type="SUPFAM" id="SSF47240">
    <property type="entry name" value="Ferritin-like"/>
    <property type="match status" value="1"/>
</dbReference>
<dbReference type="InterPro" id="IPR012348">
    <property type="entry name" value="RNR-like"/>
</dbReference>
<proteinExistence type="predicted"/>
<dbReference type="InterPro" id="IPR007029">
    <property type="entry name" value="YHS_dom"/>
</dbReference>
<dbReference type="OrthoDB" id="678327at2"/>
<dbReference type="RefSeq" id="WP_016199685.1">
    <property type="nucleotide sequence ID" value="NZ_CP014338.1"/>
</dbReference>
<feature type="domain" description="TRASH" evidence="2">
    <location>
        <begin position="46"/>
        <end position="83"/>
    </location>
</feature>
<dbReference type="InterPro" id="IPR009078">
    <property type="entry name" value="Ferritin-like_SF"/>
</dbReference>
<feature type="signal peptide" evidence="1">
    <location>
        <begin position="1"/>
        <end position="18"/>
    </location>
</feature>
<sequence>MKLYIMTILLSVSVFSCAKEEPKVMHVTKTAQDIDLKNVKVVNAEDPICNMKTAEFLKDTAVYKGKIYGFCSDNCKKEFKKAPEKYVQK</sequence>
<feature type="chain" id="PRO_5010690302" evidence="1">
    <location>
        <begin position="19"/>
        <end position="89"/>
    </location>
</feature>
<name>A0A1V3U2I0_ELIME</name>
<dbReference type="PROSITE" id="PS51257">
    <property type="entry name" value="PROKAR_LIPOPROTEIN"/>
    <property type="match status" value="1"/>
</dbReference>
<keyword evidence="1" id="KW-0732">Signal</keyword>
<dbReference type="GO" id="GO:0016491">
    <property type="term" value="F:oxidoreductase activity"/>
    <property type="evidence" value="ECO:0007669"/>
    <property type="project" value="InterPro"/>
</dbReference>
<organism evidence="3 4">
    <name type="scientific">Elizabethkingia meningoseptica</name>
    <name type="common">Chryseobacterium meningosepticum</name>
    <dbReference type="NCBI Taxonomy" id="238"/>
    <lineage>
        <taxon>Bacteria</taxon>
        <taxon>Pseudomonadati</taxon>
        <taxon>Bacteroidota</taxon>
        <taxon>Flavobacteriia</taxon>
        <taxon>Flavobacteriales</taxon>
        <taxon>Weeksellaceae</taxon>
        <taxon>Elizabethkingia</taxon>
    </lineage>
</organism>
<evidence type="ECO:0000256" key="1">
    <source>
        <dbReference type="SAM" id="SignalP"/>
    </source>
</evidence>
<dbReference type="AlphaFoldDB" id="A0A1V3U2I0"/>
<gene>
    <name evidence="3" type="ORF">BMF97_06225</name>
</gene>
<evidence type="ECO:0000313" key="3">
    <source>
        <dbReference type="EMBL" id="OOH96857.1"/>
    </source>
</evidence>
<dbReference type="KEGG" id="emg:BBD33_13630"/>